<dbReference type="Gene3D" id="3.20.200.10">
    <property type="entry name" value="MHCK/EF2 kinase"/>
    <property type="match status" value="1"/>
</dbReference>
<dbReference type="SMART" id="SM00811">
    <property type="entry name" value="Alpha_kinase"/>
    <property type="match status" value="1"/>
</dbReference>
<reference evidence="8" key="1">
    <citation type="journal article" date="2020" name="Stud. Mycol.">
        <title>101 Dothideomycetes genomes: a test case for predicting lifestyles and emergence of pathogens.</title>
        <authorList>
            <person name="Haridas S."/>
            <person name="Albert R."/>
            <person name="Binder M."/>
            <person name="Bloem J."/>
            <person name="Labutti K."/>
            <person name="Salamov A."/>
            <person name="Andreopoulos B."/>
            <person name="Baker S."/>
            <person name="Barry K."/>
            <person name="Bills G."/>
            <person name="Bluhm B."/>
            <person name="Cannon C."/>
            <person name="Castanera R."/>
            <person name="Culley D."/>
            <person name="Daum C."/>
            <person name="Ezra D."/>
            <person name="Gonzalez J."/>
            <person name="Henrissat B."/>
            <person name="Kuo A."/>
            <person name="Liang C."/>
            <person name="Lipzen A."/>
            <person name="Lutzoni F."/>
            <person name="Magnuson J."/>
            <person name="Mondo S."/>
            <person name="Nolan M."/>
            <person name="Ohm R."/>
            <person name="Pangilinan J."/>
            <person name="Park H.-J."/>
            <person name="Ramirez L."/>
            <person name="Alfaro M."/>
            <person name="Sun H."/>
            <person name="Tritt A."/>
            <person name="Yoshinaga Y."/>
            <person name="Zwiers L.-H."/>
            <person name="Turgeon B."/>
            <person name="Goodwin S."/>
            <person name="Spatafora J."/>
            <person name="Crous P."/>
            <person name="Grigoriev I."/>
        </authorList>
    </citation>
    <scope>NUCLEOTIDE SEQUENCE</scope>
    <source>
        <strain evidence="8">CBS 123094</strain>
    </source>
</reference>
<dbReference type="CDD" id="cd04515">
    <property type="entry name" value="Alpha_kinase"/>
    <property type="match status" value="1"/>
</dbReference>
<gene>
    <name evidence="8" type="ORF">P154DRAFT_546133</name>
</gene>
<keyword evidence="4" id="KW-0808">Transferase</keyword>
<evidence type="ECO:0000256" key="4">
    <source>
        <dbReference type="ARBA" id="ARBA00022679"/>
    </source>
</evidence>
<evidence type="ECO:0000256" key="5">
    <source>
        <dbReference type="ARBA" id="ARBA00022729"/>
    </source>
</evidence>
<keyword evidence="9" id="KW-1185">Reference proteome</keyword>
<dbReference type="AlphaFoldDB" id="A0A6A5WPM9"/>
<dbReference type="SUPFAM" id="SSF56112">
    <property type="entry name" value="Protein kinase-like (PK-like)"/>
    <property type="match status" value="1"/>
</dbReference>
<keyword evidence="6" id="KW-0418">Kinase</keyword>
<evidence type="ECO:0000256" key="6">
    <source>
        <dbReference type="ARBA" id="ARBA00022777"/>
    </source>
</evidence>
<dbReference type="Gene3D" id="3.40.50.410">
    <property type="entry name" value="von Willebrand factor, type A domain"/>
    <property type="match status" value="1"/>
</dbReference>
<evidence type="ECO:0000313" key="8">
    <source>
        <dbReference type="EMBL" id="KAF1999556.1"/>
    </source>
</evidence>
<dbReference type="GO" id="GO:0004674">
    <property type="term" value="F:protein serine/threonine kinase activity"/>
    <property type="evidence" value="ECO:0007669"/>
    <property type="project" value="UniProtKB-KW"/>
</dbReference>
<evidence type="ECO:0000259" key="7">
    <source>
        <dbReference type="PROSITE" id="PS51158"/>
    </source>
</evidence>
<dbReference type="PANTHER" id="PTHR47763">
    <property type="entry name" value="ALPHA-PROTEIN KINASE VWKA"/>
    <property type="match status" value="1"/>
</dbReference>
<dbReference type="InterPro" id="IPR011009">
    <property type="entry name" value="Kinase-like_dom_sf"/>
</dbReference>
<evidence type="ECO:0000256" key="3">
    <source>
        <dbReference type="ARBA" id="ARBA00022527"/>
    </source>
</evidence>
<name>A0A6A5WPM9_9PLEO</name>
<dbReference type="InterPro" id="IPR056861">
    <property type="entry name" value="HMCN1-like_VWA"/>
</dbReference>
<dbReference type="InterPro" id="IPR036465">
    <property type="entry name" value="vWFA_dom_sf"/>
</dbReference>
<keyword evidence="3" id="KW-0723">Serine/threonine-protein kinase</keyword>
<feature type="domain" description="Alpha-type protein kinase" evidence="7">
    <location>
        <begin position="382"/>
        <end position="595"/>
    </location>
</feature>
<dbReference type="OrthoDB" id="301415at2759"/>
<organism evidence="8 9">
    <name type="scientific">Amniculicola lignicola CBS 123094</name>
    <dbReference type="NCBI Taxonomy" id="1392246"/>
    <lineage>
        <taxon>Eukaryota</taxon>
        <taxon>Fungi</taxon>
        <taxon>Dikarya</taxon>
        <taxon>Ascomycota</taxon>
        <taxon>Pezizomycotina</taxon>
        <taxon>Dothideomycetes</taxon>
        <taxon>Pleosporomycetidae</taxon>
        <taxon>Pleosporales</taxon>
        <taxon>Amniculicolaceae</taxon>
        <taxon>Amniculicola</taxon>
    </lineage>
</organism>
<dbReference type="SUPFAM" id="SSF53300">
    <property type="entry name" value="vWA-like"/>
    <property type="match status" value="1"/>
</dbReference>
<dbReference type="InterPro" id="IPR052969">
    <property type="entry name" value="Thr-specific_kinase-like"/>
</dbReference>
<dbReference type="InterPro" id="IPR004166">
    <property type="entry name" value="a-kinase_dom"/>
</dbReference>
<evidence type="ECO:0000256" key="2">
    <source>
        <dbReference type="ARBA" id="ARBA00022525"/>
    </source>
</evidence>
<comment type="subcellular location">
    <subcellularLocation>
        <location evidence="1">Secreted</location>
    </subcellularLocation>
</comment>
<dbReference type="CDD" id="cd00198">
    <property type="entry name" value="vWFA"/>
    <property type="match status" value="1"/>
</dbReference>
<keyword evidence="5" id="KW-0732">Signal</keyword>
<dbReference type="EMBL" id="ML977594">
    <property type="protein sequence ID" value="KAF1999556.1"/>
    <property type="molecule type" value="Genomic_DNA"/>
</dbReference>
<protein>
    <recommendedName>
        <fullName evidence="7">Alpha-type protein kinase domain-containing protein</fullName>
    </recommendedName>
</protein>
<accession>A0A6A5WPM9</accession>
<dbReference type="Pfam" id="PF02816">
    <property type="entry name" value="Alpha_kinase"/>
    <property type="match status" value="1"/>
</dbReference>
<evidence type="ECO:0000256" key="1">
    <source>
        <dbReference type="ARBA" id="ARBA00004613"/>
    </source>
</evidence>
<dbReference type="Pfam" id="PF25106">
    <property type="entry name" value="VWA_4"/>
    <property type="match status" value="1"/>
</dbReference>
<sequence length="720" mass="80148">MRRRAEQEQLIAERLKLEGSASGISSSEANHRLSQIKREVQAAGATSPGRSTKGIFKDTCSTDLLFLIDTTGSMGCYINTAKEQVKSIVKDIKEAFLNEAEIRVAVVGYKDHGDPGNPEFLDFTTSTDEVFLFLNNLSATGGDDEPEDVLGGVKQALNASWRQQTRCIIHIADAPPHGRELQNSPPCGYDRWATPGSEPHGLTHPALLKQLISLKVNYAFLRIKAATDNMAFTFFKAYSDTSSDCKLHTANRYYTQANIIAAATHVNVRGSSSSTSKAKAAPAFQEMELGTKFSALQHLVVKMVTSSASRTAVRLSAQETYDSLKTKRRGIELREIREDEDDNAELLETAPPQWNSSSWFDHVLRVEGFSPDVVHGTGTLDDMMAHDDAIMMSVTQLSIRKRSKPFAQGAMRVASYALTSLSTTPYVVKSYKKDRKKLAHLAEDMRIQALCKAFALEFNALVGEESSLDFIATTCLKVKTGPASKDAVMSLEPFIGTSYVKYNGNKNYVNDDIPNDGFNKRAQAFSHFTFERSQGRFLVCDLQGVGSLLTDPAIHTSDPERFKLSDTNLGKEGFKFFFQAHACNEFCVKLALKSNKSMVIPERYTFREHWPRKDITACCSNKLCGKIVHLATVKKSTKYPGFYWCGDCWPQLSSTTKLMCVAKGPTHEFEVSKFFYESQGTSAPRKCNAHREEDIEMSRAEDTRYTRVKERNSIKNCTGV</sequence>
<dbReference type="PANTHER" id="PTHR47763:SF4">
    <property type="entry name" value="ALPHA-PROTEIN KINASE VWKA"/>
    <property type="match status" value="1"/>
</dbReference>
<dbReference type="PROSITE" id="PS51158">
    <property type="entry name" value="ALPHA_KINASE"/>
    <property type="match status" value="1"/>
</dbReference>
<proteinExistence type="predicted"/>
<dbReference type="Proteomes" id="UP000799779">
    <property type="component" value="Unassembled WGS sequence"/>
</dbReference>
<dbReference type="GO" id="GO:0005524">
    <property type="term" value="F:ATP binding"/>
    <property type="evidence" value="ECO:0007669"/>
    <property type="project" value="InterPro"/>
</dbReference>
<evidence type="ECO:0000313" key="9">
    <source>
        <dbReference type="Proteomes" id="UP000799779"/>
    </source>
</evidence>
<keyword evidence="2" id="KW-0964">Secreted</keyword>
<dbReference type="Gene3D" id="3.30.200.20">
    <property type="entry name" value="Phosphorylase Kinase, domain 1"/>
    <property type="match status" value="1"/>
</dbReference>